<keyword evidence="2" id="KW-0547">Nucleotide-binding</keyword>
<comment type="similarity">
    <text evidence="1">Belongs to the TRAFAC class translation factor GTPase superfamily. Classic translation factor GTPase family. LepA subfamily.</text>
</comment>
<keyword evidence="4" id="KW-0342">GTP-binding</keyword>
<dbReference type="CDD" id="cd03709">
    <property type="entry name" value="lepA_C"/>
    <property type="match status" value="1"/>
</dbReference>
<dbReference type="InterPro" id="IPR000640">
    <property type="entry name" value="EFG_V-like"/>
</dbReference>
<dbReference type="InterPro" id="IPR006297">
    <property type="entry name" value="EF-4"/>
</dbReference>
<dbReference type="AlphaFoldDB" id="A0A6A2YCP7"/>
<dbReference type="GO" id="GO:0016787">
    <property type="term" value="F:hydrolase activity"/>
    <property type="evidence" value="ECO:0007669"/>
    <property type="project" value="UniProtKB-KW"/>
</dbReference>
<protein>
    <recommendedName>
        <fullName evidence="5">Elongation factor EFG domain-containing protein</fullName>
    </recommendedName>
</protein>
<dbReference type="FunFam" id="3.30.70.240:FF:000007">
    <property type="entry name" value="Translation factor GUF1, mitochondrial"/>
    <property type="match status" value="1"/>
</dbReference>
<dbReference type="Pfam" id="PF00679">
    <property type="entry name" value="EFG_C"/>
    <property type="match status" value="1"/>
</dbReference>
<dbReference type="Gene3D" id="3.30.70.240">
    <property type="match status" value="1"/>
</dbReference>
<dbReference type="InterPro" id="IPR035647">
    <property type="entry name" value="EFG_III/V"/>
</dbReference>
<evidence type="ECO:0000256" key="4">
    <source>
        <dbReference type="ARBA" id="ARBA00023134"/>
    </source>
</evidence>
<evidence type="ECO:0000256" key="3">
    <source>
        <dbReference type="ARBA" id="ARBA00022801"/>
    </source>
</evidence>
<dbReference type="GO" id="GO:0043022">
    <property type="term" value="F:ribosome binding"/>
    <property type="evidence" value="ECO:0007669"/>
    <property type="project" value="TreeGrafter"/>
</dbReference>
<dbReference type="Gene3D" id="3.30.70.2570">
    <property type="entry name" value="Elongation factor 4, C-terminal domain"/>
    <property type="match status" value="1"/>
</dbReference>
<evidence type="ECO:0000313" key="6">
    <source>
        <dbReference type="EMBL" id="KAE8669534.1"/>
    </source>
</evidence>
<evidence type="ECO:0000256" key="2">
    <source>
        <dbReference type="ARBA" id="ARBA00022741"/>
    </source>
</evidence>
<evidence type="ECO:0000259" key="5">
    <source>
        <dbReference type="SMART" id="SM00838"/>
    </source>
</evidence>
<dbReference type="EMBL" id="VEPZ02001525">
    <property type="protein sequence ID" value="KAE8669534.1"/>
    <property type="molecule type" value="Genomic_DNA"/>
</dbReference>
<dbReference type="GO" id="GO:0005525">
    <property type="term" value="F:GTP binding"/>
    <property type="evidence" value="ECO:0007669"/>
    <property type="project" value="UniProtKB-KW"/>
</dbReference>
<proteinExistence type="inferred from homology"/>
<name>A0A6A2YCP7_HIBSY</name>
<evidence type="ECO:0000313" key="7">
    <source>
        <dbReference type="Proteomes" id="UP000436088"/>
    </source>
</evidence>
<dbReference type="Proteomes" id="UP000436088">
    <property type="component" value="Unassembled WGS sequence"/>
</dbReference>
<dbReference type="GO" id="GO:0045727">
    <property type="term" value="P:positive regulation of translation"/>
    <property type="evidence" value="ECO:0007669"/>
    <property type="project" value="TreeGrafter"/>
</dbReference>
<gene>
    <name evidence="6" type="ORF">F3Y22_tig00112231pilonHSYRG00236</name>
</gene>
<dbReference type="PANTHER" id="PTHR43512:SF4">
    <property type="entry name" value="TRANSLATION FACTOR GUF1 HOMOLOG, CHLOROPLASTIC"/>
    <property type="match status" value="1"/>
</dbReference>
<dbReference type="InterPro" id="IPR035654">
    <property type="entry name" value="LepA_IV"/>
</dbReference>
<feature type="domain" description="Elongation factor EFG" evidence="5">
    <location>
        <begin position="170"/>
        <end position="258"/>
    </location>
</feature>
<dbReference type="SUPFAM" id="SSF54980">
    <property type="entry name" value="EF-G C-terminal domain-like"/>
    <property type="match status" value="1"/>
</dbReference>
<dbReference type="SMART" id="SM00838">
    <property type="entry name" value="EFG_C"/>
    <property type="match status" value="1"/>
</dbReference>
<reference evidence="6" key="1">
    <citation type="submission" date="2019-09" db="EMBL/GenBank/DDBJ databases">
        <title>Draft genome information of white flower Hibiscus syriacus.</title>
        <authorList>
            <person name="Kim Y.-M."/>
        </authorList>
    </citation>
    <scope>NUCLEOTIDE SEQUENCE [LARGE SCALE GENOMIC DNA]</scope>
    <source>
        <strain evidence="6">YM2019G1</strain>
    </source>
</reference>
<organism evidence="6 7">
    <name type="scientific">Hibiscus syriacus</name>
    <name type="common">Rose of Sharon</name>
    <dbReference type="NCBI Taxonomy" id="106335"/>
    <lineage>
        <taxon>Eukaryota</taxon>
        <taxon>Viridiplantae</taxon>
        <taxon>Streptophyta</taxon>
        <taxon>Embryophyta</taxon>
        <taxon>Tracheophyta</taxon>
        <taxon>Spermatophyta</taxon>
        <taxon>Magnoliopsida</taxon>
        <taxon>eudicotyledons</taxon>
        <taxon>Gunneridae</taxon>
        <taxon>Pentapetalae</taxon>
        <taxon>rosids</taxon>
        <taxon>malvids</taxon>
        <taxon>Malvales</taxon>
        <taxon>Malvaceae</taxon>
        <taxon>Malvoideae</taxon>
        <taxon>Hibiscus</taxon>
    </lineage>
</organism>
<dbReference type="InterPro" id="IPR038363">
    <property type="entry name" value="LepA_C_sf"/>
</dbReference>
<keyword evidence="7" id="KW-1185">Reference proteome</keyword>
<dbReference type="PANTHER" id="PTHR43512">
    <property type="entry name" value="TRANSLATION FACTOR GUF1-RELATED"/>
    <property type="match status" value="1"/>
</dbReference>
<accession>A0A6A2YCP7</accession>
<evidence type="ECO:0000256" key="1">
    <source>
        <dbReference type="ARBA" id="ARBA00005454"/>
    </source>
</evidence>
<keyword evidence="3" id="KW-0378">Hydrolase</keyword>
<sequence length="306" mass="34924">MFRSIVMYQILSNAYGWGSKARLILESDCIKALEWIKNPGSCPALFESLVKKIGAKVLDRNEVWVMLLGVYYRCRICVPLVILADCLSLRPQLLWVLALDVASWVFSTWKLFRHDLFAPESFLQERLEREYNLSLITTAPSVVYRVNCVNNETVECSNPSLLPEPGQRRSIEEPLVKIEMLTPKDYIGSLMELAQDRRGEFKEMKYITENRASIIYELPLAEMVGDFFDQLKSRSKGYASMEYTFVGYKESELIKLDIQINGEQVEPLSTIVHKDKIIDESCPNLTGEGLTFQLLSLCASASLTHV</sequence>
<comment type="caution">
    <text evidence="6">The sequence shown here is derived from an EMBL/GenBank/DDBJ whole genome shotgun (WGS) entry which is preliminary data.</text>
</comment>